<sequence>MGSYYKKEIFNKHVQQGVLGWAQKAKKKSGLNEGSATVVSMNSADSA</sequence>
<organism evidence="1">
    <name type="scientific">Arundo donax</name>
    <name type="common">Giant reed</name>
    <name type="synonym">Donax arundinaceus</name>
    <dbReference type="NCBI Taxonomy" id="35708"/>
    <lineage>
        <taxon>Eukaryota</taxon>
        <taxon>Viridiplantae</taxon>
        <taxon>Streptophyta</taxon>
        <taxon>Embryophyta</taxon>
        <taxon>Tracheophyta</taxon>
        <taxon>Spermatophyta</taxon>
        <taxon>Magnoliopsida</taxon>
        <taxon>Liliopsida</taxon>
        <taxon>Poales</taxon>
        <taxon>Poaceae</taxon>
        <taxon>PACMAD clade</taxon>
        <taxon>Arundinoideae</taxon>
        <taxon>Arundineae</taxon>
        <taxon>Arundo</taxon>
    </lineage>
</organism>
<accession>A0A0A9B4K6</accession>
<proteinExistence type="predicted"/>
<reference evidence="1" key="2">
    <citation type="journal article" date="2015" name="Data Brief">
        <title>Shoot transcriptome of the giant reed, Arundo donax.</title>
        <authorList>
            <person name="Barrero R.A."/>
            <person name="Guerrero F.D."/>
            <person name="Moolhuijzen P."/>
            <person name="Goolsby J.A."/>
            <person name="Tidwell J."/>
            <person name="Bellgard S.E."/>
            <person name="Bellgard M.I."/>
        </authorList>
    </citation>
    <scope>NUCLEOTIDE SEQUENCE</scope>
    <source>
        <tissue evidence="1">Shoot tissue taken approximately 20 cm above the soil surface</tissue>
    </source>
</reference>
<dbReference type="AlphaFoldDB" id="A0A0A9B4K6"/>
<protein>
    <submittedName>
        <fullName evidence="1">Mlo8</fullName>
    </submittedName>
</protein>
<reference evidence="1" key="1">
    <citation type="submission" date="2014-09" db="EMBL/GenBank/DDBJ databases">
        <authorList>
            <person name="Magalhaes I.L.F."/>
            <person name="Oliveira U."/>
            <person name="Santos F.R."/>
            <person name="Vidigal T.H.D.A."/>
            <person name="Brescovit A.D."/>
            <person name="Santos A.J."/>
        </authorList>
    </citation>
    <scope>NUCLEOTIDE SEQUENCE</scope>
    <source>
        <tissue evidence="1">Shoot tissue taken approximately 20 cm above the soil surface</tissue>
    </source>
</reference>
<name>A0A0A9B4K6_ARUDO</name>
<dbReference type="EMBL" id="GBRH01241815">
    <property type="protein sequence ID" value="JAD56080.1"/>
    <property type="molecule type" value="Transcribed_RNA"/>
</dbReference>
<evidence type="ECO:0000313" key="1">
    <source>
        <dbReference type="EMBL" id="JAD56080.1"/>
    </source>
</evidence>